<dbReference type="InterPro" id="IPR012132">
    <property type="entry name" value="GMC_OxRdtase"/>
</dbReference>
<dbReference type="Pfam" id="PF05199">
    <property type="entry name" value="GMC_oxred_C"/>
    <property type="match status" value="1"/>
</dbReference>
<reference evidence="9" key="1">
    <citation type="journal article" date="2019" name="Int. J. Syst. Evol. Microbiol.">
        <title>The Global Catalogue of Microorganisms (GCM) 10K type strain sequencing project: providing services to taxonomists for standard genome sequencing and annotation.</title>
        <authorList>
            <consortium name="The Broad Institute Genomics Platform"/>
            <consortium name="The Broad Institute Genome Sequencing Center for Infectious Disease"/>
            <person name="Wu L."/>
            <person name="Ma J."/>
        </authorList>
    </citation>
    <scope>NUCLEOTIDE SEQUENCE [LARGE SCALE GENOMIC DNA]</scope>
    <source>
        <strain evidence="9">KCTC 22232</strain>
    </source>
</reference>
<protein>
    <submittedName>
        <fullName evidence="8">GMC oxidoreductase</fullName>
    </submittedName>
</protein>
<dbReference type="InterPro" id="IPR000172">
    <property type="entry name" value="GMC_OxRdtase_N"/>
</dbReference>
<dbReference type="InterPro" id="IPR036188">
    <property type="entry name" value="FAD/NAD-bd_sf"/>
</dbReference>
<organism evidence="8 9">
    <name type="scientific">Rhodanobacter panaciterrae</name>
    <dbReference type="NCBI Taxonomy" id="490572"/>
    <lineage>
        <taxon>Bacteria</taxon>
        <taxon>Pseudomonadati</taxon>
        <taxon>Pseudomonadota</taxon>
        <taxon>Gammaproteobacteria</taxon>
        <taxon>Lysobacterales</taxon>
        <taxon>Rhodanobacteraceae</taxon>
        <taxon>Rhodanobacter</taxon>
    </lineage>
</organism>
<evidence type="ECO:0000256" key="2">
    <source>
        <dbReference type="ARBA" id="ARBA00010790"/>
    </source>
</evidence>
<evidence type="ECO:0000313" key="8">
    <source>
        <dbReference type="EMBL" id="GGY29714.1"/>
    </source>
</evidence>
<evidence type="ECO:0000256" key="4">
    <source>
        <dbReference type="ARBA" id="ARBA00022827"/>
    </source>
</evidence>
<gene>
    <name evidence="8" type="ORF">GCM10008098_23890</name>
</gene>
<feature type="domain" description="Glucose-methanol-choline oxidoreductase N-terminal" evidence="7">
    <location>
        <begin position="257"/>
        <end position="271"/>
    </location>
</feature>
<dbReference type="SUPFAM" id="SSF51905">
    <property type="entry name" value="FAD/NAD(P)-binding domain"/>
    <property type="match status" value="1"/>
</dbReference>
<sequence>MANSVDYVVVGAGPAGCAVAARLAAARPDLTVAILETGPERTPLLSKVPLGIAGLVGLKNSANYAYTTTPQAGLQGRQGFQPRGRGVGGSSLINAMIYMRGQPQDYDGWEALGCRGWGWNDVLPYFKRSEDNVRGASALHGAGGPLRVEDLRERNPATQALIEAAVQAGFPRNDDFNGAVQEGVGAYQVFQKAGRRFNAAEAYLGVAGARPANLQVIANAQVRRIRFDGKRATGVVYRKGGAEHSLSARCEVILSAGAFGSPQLLMASGVGPAEHLREHGIDVVADRAQVGQNLQDHVDYTLNVRAKAPGLFGITLPVLYQGMMSMRAWSRDGRGMLTTNVAEAGGFLKSDPSLDRPDLQLHFCIGIVDDHNRKLHLGSGYSIHVCVLRPHSRGQVRLASADMGNAPLIDPNFFSDPRDLDTLVAGTKISQRIMAAPALASWNGRTLYGTGRDDDETLRQLIRAHADTIYHPVGTCRMGDDAESVVDPELRVRGVEGLRVVDASIMPRVISGNTQAPCAMIGEKAADMILEAGRAAY</sequence>
<dbReference type="PROSITE" id="PS00624">
    <property type="entry name" value="GMC_OXRED_2"/>
    <property type="match status" value="1"/>
</dbReference>
<evidence type="ECO:0000313" key="9">
    <source>
        <dbReference type="Proteomes" id="UP000621898"/>
    </source>
</evidence>
<evidence type="ECO:0000259" key="7">
    <source>
        <dbReference type="PROSITE" id="PS00624"/>
    </source>
</evidence>
<evidence type="ECO:0000256" key="5">
    <source>
        <dbReference type="RuleBase" id="RU003968"/>
    </source>
</evidence>
<dbReference type="PIRSF" id="PIRSF000137">
    <property type="entry name" value="Alcohol_oxidase"/>
    <property type="match status" value="1"/>
</dbReference>
<feature type="domain" description="Glucose-methanol-choline oxidoreductase N-terminal" evidence="6">
    <location>
        <begin position="84"/>
        <end position="107"/>
    </location>
</feature>
<evidence type="ECO:0000256" key="3">
    <source>
        <dbReference type="ARBA" id="ARBA00022630"/>
    </source>
</evidence>
<dbReference type="PANTHER" id="PTHR11552">
    <property type="entry name" value="GLUCOSE-METHANOL-CHOLINE GMC OXIDOREDUCTASE"/>
    <property type="match status" value="1"/>
</dbReference>
<keyword evidence="4 5" id="KW-0274">FAD</keyword>
<dbReference type="Gene3D" id="3.50.50.60">
    <property type="entry name" value="FAD/NAD(P)-binding domain"/>
    <property type="match status" value="1"/>
</dbReference>
<evidence type="ECO:0000256" key="1">
    <source>
        <dbReference type="ARBA" id="ARBA00001974"/>
    </source>
</evidence>
<proteinExistence type="inferred from homology"/>
<name>A0ABQ2ZYR4_9GAMM</name>
<dbReference type="PANTHER" id="PTHR11552:SF147">
    <property type="entry name" value="CHOLINE DEHYDROGENASE, MITOCHONDRIAL"/>
    <property type="match status" value="1"/>
</dbReference>
<dbReference type="EMBL" id="BMXT01000002">
    <property type="protein sequence ID" value="GGY29714.1"/>
    <property type="molecule type" value="Genomic_DNA"/>
</dbReference>
<comment type="caution">
    <text evidence="8">The sequence shown here is derived from an EMBL/GenBank/DDBJ whole genome shotgun (WGS) entry which is preliminary data.</text>
</comment>
<keyword evidence="3 5" id="KW-0285">Flavoprotein</keyword>
<dbReference type="InterPro" id="IPR007867">
    <property type="entry name" value="GMC_OxRtase_C"/>
</dbReference>
<comment type="similarity">
    <text evidence="2 5">Belongs to the GMC oxidoreductase family.</text>
</comment>
<dbReference type="RefSeq" id="WP_189441442.1">
    <property type="nucleotide sequence ID" value="NZ_BMXT01000002.1"/>
</dbReference>
<dbReference type="PROSITE" id="PS00623">
    <property type="entry name" value="GMC_OXRED_1"/>
    <property type="match status" value="1"/>
</dbReference>
<evidence type="ECO:0000259" key="6">
    <source>
        <dbReference type="PROSITE" id="PS00623"/>
    </source>
</evidence>
<dbReference type="Gene3D" id="3.30.560.10">
    <property type="entry name" value="Glucose Oxidase, domain 3"/>
    <property type="match status" value="1"/>
</dbReference>
<dbReference type="Pfam" id="PF00732">
    <property type="entry name" value="GMC_oxred_N"/>
    <property type="match status" value="1"/>
</dbReference>
<comment type="cofactor">
    <cofactor evidence="1">
        <name>FAD</name>
        <dbReference type="ChEBI" id="CHEBI:57692"/>
    </cofactor>
</comment>
<dbReference type="Proteomes" id="UP000621898">
    <property type="component" value="Unassembled WGS sequence"/>
</dbReference>
<accession>A0ABQ2ZYR4</accession>
<dbReference type="SUPFAM" id="SSF54373">
    <property type="entry name" value="FAD-linked reductases, C-terminal domain"/>
    <property type="match status" value="1"/>
</dbReference>
<keyword evidence="9" id="KW-1185">Reference proteome</keyword>